<evidence type="ECO:0000313" key="5">
    <source>
        <dbReference type="Proteomes" id="UP000198384"/>
    </source>
</evidence>
<dbReference type="CDD" id="cd00338">
    <property type="entry name" value="Ser_Recombinase"/>
    <property type="match status" value="1"/>
</dbReference>
<dbReference type="EMBL" id="FZNT01000001">
    <property type="protein sequence ID" value="SNR32642.1"/>
    <property type="molecule type" value="Genomic_DNA"/>
</dbReference>
<dbReference type="InterPro" id="IPR006119">
    <property type="entry name" value="Resolv_N"/>
</dbReference>
<gene>
    <name evidence="4" type="ORF">SAMN06265371_101295</name>
</gene>
<dbReference type="AlphaFoldDB" id="A0A238VE12"/>
<dbReference type="RefSeq" id="WP_176461183.1">
    <property type="nucleotide sequence ID" value="NZ_FZNT01000001.1"/>
</dbReference>
<dbReference type="Pfam" id="PF13408">
    <property type="entry name" value="Zn_ribbon_recom"/>
    <property type="match status" value="1"/>
</dbReference>
<dbReference type="InterPro" id="IPR050639">
    <property type="entry name" value="SSR_resolvase"/>
</dbReference>
<evidence type="ECO:0000259" key="3">
    <source>
        <dbReference type="PROSITE" id="PS51737"/>
    </source>
</evidence>
<dbReference type="GO" id="GO:0000150">
    <property type="term" value="F:DNA strand exchange activity"/>
    <property type="evidence" value="ECO:0007669"/>
    <property type="project" value="InterPro"/>
</dbReference>
<protein>
    <submittedName>
        <fullName evidence="4">Site-specific DNA recombinase</fullName>
    </submittedName>
</protein>
<dbReference type="PROSITE" id="PS51736">
    <property type="entry name" value="RECOMBINASES_3"/>
    <property type="match status" value="1"/>
</dbReference>
<sequence>MVGIYCRISGNKEEGKDTSIESQEEQGKAFADKMKMDYQIYYDIGISGKAEIEERDDFNKFIKDINKGKIKHVYAIHQNRIERSPDTWRLFVASVLNSGCKWYPNGIFYDLDDTTNRALASLLSIINEMHSDLTSDAVKRAFRKNALKGKAHGIRAYGITKDEKNDLMIHHPEEIKIVKDIFKWSLEGMGVYSIAKKLNSLEIPTRYNKLGLTPVRKEANTGKEYTNATKKWWGSTISGILKKEIYKGVYVWGDLRVKLPDLAIITEEEFDKIQKNFKKNKKEKVGKKPSNNYLLNGLLFCKDCYSMYRGVIKKKSRDNSYKCKGKAAPTHICKKSRAVNIPKFETFIIHHLFLSKNLQEYLNKIEINNDEIDVLQLKVSQKIKRIKSQEKMVTRDYNLMRDPDLEYDTRLKDDYQNSKMKLSKLKEELEVIENKLNEQRDNNRLNRVNNIIDGFDLTAGFKPIQESVHKLIERIDVAYQPLEKNGIFQFLITYKGFNEKSIWRSNQQLNEYTLVGYHKSSKELADFNENEILDFYIPEVFKNYMNSSPDKKEYFQSVIDDLKSKSVSKGFEGTIQLEFGEKLDVIKLDNNCLVKFN</sequence>
<dbReference type="Gene3D" id="3.40.50.1390">
    <property type="entry name" value="Resolvase, N-terminal catalytic domain"/>
    <property type="match status" value="1"/>
</dbReference>
<organism evidence="4 5">
    <name type="scientific">Lutibacter agarilyticus</name>
    <dbReference type="NCBI Taxonomy" id="1109740"/>
    <lineage>
        <taxon>Bacteria</taxon>
        <taxon>Pseudomonadati</taxon>
        <taxon>Bacteroidota</taxon>
        <taxon>Flavobacteriia</taxon>
        <taxon>Flavobacteriales</taxon>
        <taxon>Flavobacteriaceae</taxon>
        <taxon>Lutibacter</taxon>
    </lineage>
</organism>
<feature type="coiled-coil region" evidence="1">
    <location>
        <begin position="415"/>
        <end position="442"/>
    </location>
</feature>
<dbReference type="InterPro" id="IPR038109">
    <property type="entry name" value="DNA_bind_recomb_sf"/>
</dbReference>
<name>A0A238VE12_9FLAO</name>
<dbReference type="Gene3D" id="3.90.1750.20">
    <property type="entry name" value="Putative Large Serine Recombinase, Chain B, Domain 2"/>
    <property type="match status" value="1"/>
</dbReference>
<proteinExistence type="predicted"/>
<dbReference type="GO" id="GO:0003677">
    <property type="term" value="F:DNA binding"/>
    <property type="evidence" value="ECO:0007669"/>
    <property type="project" value="InterPro"/>
</dbReference>
<feature type="domain" description="Recombinase" evidence="3">
    <location>
        <begin position="156"/>
        <end position="283"/>
    </location>
</feature>
<dbReference type="Proteomes" id="UP000198384">
    <property type="component" value="Unassembled WGS sequence"/>
</dbReference>
<dbReference type="PANTHER" id="PTHR30461:SF23">
    <property type="entry name" value="DNA RECOMBINASE-RELATED"/>
    <property type="match status" value="1"/>
</dbReference>
<evidence type="ECO:0000256" key="1">
    <source>
        <dbReference type="SAM" id="Coils"/>
    </source>
</evidence>
<dbReference type="InterPro" id="IPR025827">
    <property type="entry name" value="Zn_ribbon_recom_dom"/>
</dbReference>
<dbReference type="PANTHER" id="PTHR30461">
    <property type="entry name" value="DNA-INVERTASE FROM LAMBDOID PROPHAGE"/>
    <property type="match status" value="1"/>
</dbReference>
<dbReference type="SMART" id="SM00857">
    <property type="entry name" value="Resolvase"/>
    <property type="match status" value="1"/>
</dbReference>
<dbReference type="InterPro" id="IPR011109">
    <property type="entry name" value="DNA_bind_recombinase_dom"/>
</dbReference>
<dbReference type="Pfam" id="PF07508">
    <property type="entry name" value="Recombinase"/>
    <property type="match status" value="1"/>
</dbReference>
<dbReference type="Pfam" id="PF00239">
    <property type="entry name" value="Resolvase"/>
    <property type="match status" value="1"/>
</dbReference>
<evidence type="ECO:0000259" key="2">
    <source>
        <dbReference type="PROSITE" id="PS51736"/>
    </source>
</evidence>
<reference evidence="4 5" key="1">
    <citation type="submission" date="2017-06" db="EMBL/GenBank/DDBJ databases">
        <authorList>
            <person name="Kim H.J."/>
            <person name="Triplett B.A."/>
        </authorList>
    </citation>
    <scope>NUCLEOTIDE SEQUENCE [LARGE SCALE GENOMIC DNA]</scope>
    <source>
        <strain evidence="4 5">DSM 29150</strain>
    </source>
</reference>
<dbReference type="InterPro" id="IPR036162">
    <property type="entry name" value="Resolvase-like_N_sf"/>
</dbReference>
<keyword evidence="1" id="KW-0175">Coiled coil</keyword>
<dbReference type="SUPFAM" id="SSF53041">
    <property type="entry name" value="Resolvase-like"/>
    <property type="match status" value="1"/>
</dbReference>
<accession>A0A238VE12</accession>
<dbReference type="PROSITE" id="PS51737">
    <property type="entry name" value="RECOMBINASE_DNA_BIND"/>
    <property type="match status" value="1"/>
</dbReference>
<keyword evidence="5" id="KW-1185">Reference proteome</keyword>
<evidence type="ECO:0000313" key="4">
    <source>
        <dbReference type="EMBL" id="SNR32642.1"/>
    </source>
</evidence>
<feature type="domain" description="Resolvase/invertase-type recombinase catalytic" evidence="2">
    <location>
        <begin position="1"/>
        <end position="149"/>
    </location>
</feature>